<organism evidence="1 2">
    <name type="scientific">Cohnella endophytica</name>
    <dbReference type="NCBI Taxonomy" id="2419778"/>
    <lineage>
        <taxon>Bacteria</taxon>
        <taxon>Bacillati</taxon>
        <taxon>Bacillota</taxon>
        <taxon>Bacilli</taxon>
        <taxon>Bacillales</taxon>
        <taxon>Paenibacillaceae</taxon>
        <taxon>Cohnella</taxon>
    </lineage>
</organism>
<keyword evidence="2" id="KW-1185">Reference proteome</keyword>
<reference evidence="1 2" key="1">
    <citation type="submission" date="2018-10" db="EMBL/GenBank/DDBJ databases">
        <title>Cohnella sp. M2MS4P-1, whole genome shotgun sequence.</title>
        <authorList>
            <person name="Tuo L."/>
        </authorList>
    </citation>
    <scope>NUCLEOTIDE SEQUENCE [LARGE SCALE GENOMIC DNA]</scope>
    <source>
        <strain evidence="1 2">M2MS4P-1</strain>
    </source>
</reference>
<dbReference type="OrthoDB" id="2928548at2"/>
<dbReference type="AlphaFoldDB" id="A0A494Y1Z4"/>
<accession>A0A494Y1Z4</accession>
<evidence type="ECO:0000313" key="1">
    <source>
        <dbReference type="EMBL" id="RKP54362.1"/>
    </source>
</evidence>
<dbReference type="EMBL" id="RBZM01000005">
    <property type="protein sequence ID" value="RKP54362.1"/>
    <property type="molecule type" value="Genomic_DNA"/>
</dbReference>
<dbReference type="Proteomes" id="UP000282076">
    <property type="component" value="Unassembled WGS sequence"/>
</dbReference>
<evidence type="ECO:0000313" key="2">
    <source>
        <dbReference type="Proteomes" id="UP000282076"/>
    </source>
</evidence>
<dbReference type="RefSeq" id="WP_120977467.1">
    <property type="nucleotide sequence ID" value="NZ_RBZM01000005.1"/>
</dbReference>
<name>A0A494Y1Z4_9BACL</name>
<proteinExistence type="predicted"/>
<sequence length="180" mass="19658">MSQTHQKAFVIFNKLVVNNIEDSSGIFIGTNQAIGWSTYSKSNQGFGSLSDATLSHSVSIVKDQDVIDTPIEDVRCITMTEAGHPLQQCAIDFNSIHANSLNNGSAIDLGDNKQLGWRSSRKNNYGFGKNLGSNQITQVANLVFDDDVVDAPIHNEGTITDNARSGEKNIRITQKNDEDD</sequence>
<protein>
    <submittedName>
        <fullName evidence="1">Uncharacterized protein</fullName>
    </submittedName>
</protein>
<gene>
    <name evidence="1" type="ORF">D7Z26_13475</name>
</gene>
<comment type="caution">
    <text evidence="1">The sequence shown here is derived from an EMBL/GenBank/DDBJ whole genome shotgun (WGS) entry which is preliminary data.</text>
</comment>